<evidence type="ECO:0000256" key="2">
    <source>
        <dbReference type="SAM" id="MobiDB-lite"/>
    </source>
</evidence>
<dbReference type="InterPro" id="IPR000101">
    <property type="entry name" value="GGT_peptidase"/>
</dbReference>
<dbReference type="SUPFAM" id="SSF56235">
    <property type="entry name" value="N-terminal nucleophile aminohydrolases (Ntn hydrolases)"/>
    <property type="match status" value="1"/>
</dbReference>
<dbReference type="EMBL" id="CABIJS010000021">
    <property type="protein sequence ID" value="VUZ39605.1"/>
    <property type="molecule type" value="Genomic_DNA"/>
</dbReference>
<dbReference type="GO" id="GO:0036374">
    <property type="term" value="F:glutathione hydrolase activity"/>
    <property type="evidence" value="ECO:0007669"/>
    <property type="project" value="InterPro"/>
</dbReference>
<evidence type="ECO:0008006" key="6">
    <source>
        <dbReference type="Google" id="ProtNLM"/>
    </source>
</evidence>
<dbReference type="InterPro" id="IPR043138">
    <property type="entry name" value="GGT_lsub"/>
</dbReference>
<keyword evidence="3" id="KW-0812">Transmembrane</keyword>
<keyword evidence="3" id="KW-0472">Membrane</keyword>
<keyword evidence="3" id="KW-1133">Transmembrane helix</keyword>
<feature type="binding site" evidence="1">
    <location>
        <position position="525"/>
    </location>
    <ligand>
        <name>L-glutamate</name>
        <dbReference type="ChEBI" id="CHEBI:29985"/>
    </ligand>
</feature>
<sequence length="663" mass="71173">MPRKSDREILVDPPSTFDLHGVSKSPSIPKNPTCTGLQTFGRLKSWLGGDLSSTSNQLRDIYISIAACLAAISFALLLTIFFGPPQVTPHGFLVSDFSSCSELGKKLMISQGGNAVDALISIVLCLSVTRQDIISLGGCGAFWVHKRDTDSNCLFDAMCSSPGLIGNDLQNPAQTVSVPGLVAGLKALHDEYGYIYWSDLFHPAIERAEQGFSVHPDLKASLEKVAANKSHPAFRFANNYISAVVNGTLGPQLELKKTLKTLAADGDKAFYNGSLGESIVSVLSSHNVVWKMVKDLGTYQVRKPQHIELGLAGFSVYGFPTPFIGGTLTTSVLANLDLLNHQRPLNARKLVQGEAKELSILYHRLIELNKLGSAQVSTLGDPYDSEEGKTVADREKNLLSLSARKKTVELVKDDRVLRGTECGEPDPLLFVAPETNTFVLTVESNMLIASAALTLGGTTFGSGIVTPNTGILLNSAQLLFSSSPTSSSANIAAPGRRPLLPTSPIFFETAQQKCGHRFLAASSGGIRGMMDISQVLTSSFLYLPNVSCKGGGDGQSSDQTVSKKLPSTSETTATYNPAVDACLPLNDSLTLKRFSLELSGREFVVHLEPGFNRAIGEELKKIGHNVVYDTSAELRPKVAAVGWTLYTTIGGVEKKTLDDSAWF</sequence>
<dbReference type="Proteomes" id="UP000321570">
    <property type="component" value="Unassembled WGS sequence"/>
</dbReference>
<reference evidence="4 5" key="1">
    <citation type="submission" date="2019-07" db="EMBL/GenBank/DDBJ databases">
        <authorList>
            <person name="Jastrzebski P J."/>
            <person name="Paukszto L."/>
            <person name="Jastrzebski P J."/>
        </authorList>
    </citation>
    <scope>NUCLEOTIDE SEQUENCE [LARGE SCALE GENOMIC DNA]</scope>
    <source>
        <strain evidence="4 5">WMS-il1</strain>
    </source>
</reference>
<feature type="transmembrane region" description="Helical" evidence="3">
    <location>
        <begin position="61"/>
        <end position="82"/>
    </location>
</feature>
<dbReference type="GO" id="GO:0006751">
    <property type="term" value="P:glutathione catabolic process"/>
    <property type="evidence" value="ECO:0007669"/>
    <property type="project" value="InterPro"/>
</dbReference>
<dbReference type="Gene3D" id="3.60.20.40">
    <property type="match status" value="1"/>
</dbReference>
<dbReference type="PANTHER" id="PTHR11686:SF54">
    <property type="entry name" value="GLUTATHIONE HYDROLASE 7"/>
    <property type="match status" value="1"/>
</dbReference>
<dbReference type="InterPro" id="IPR043137">
    <property type="entry name" value="GGT_ssub_C"/>
</dbReference>
<dbReference type="AlphaFoldDB" id="A0A564XX38"/>
<organism evidence="4 5">
    <name type="scientific">Hymenolepis diminuta</name>
    <name type="common">Rat tapeworm</name>
    <dbReference type="NCBI Taxonomy" id="6216"/>
    <lineage>
        <taxon>Eukaryota</taxon>
        <taxon>Metazoa</taxon>
        <taxon>Spiralia</taxon>
        <taxon>Lophotrochozoa</taxon>
        <taxon>Platyhelminthes</taxon>
        <taxon>Cestoda</taxon>
        <taxon>Eucestoda</taxon>
        <taxon>Cyclophyllidea</taxon>
        <taxon>Hymenolepididae</taxon>
        <taxon>Hymenolepis</taxon>
    </lineage>
</organism>
<keyword evidence="5" id="KW-1185">Reference proteome</keyword>
<dbReference type="InterPro" id="IPR029055">
    <property type="entry name" value="Ntn_hydrolases_N"/>
</dbReference>
<dbReference type="Pfam" id="PF01019">
    <property type="entry name" value="G_glu_transpept"/>
    <property type="match status" value="1"/>
</dbReference>
<evidence type="ECO:0000256" key="3">
    <source>
        <dbReference type="SAM" id="Phobius"/>
    </source>
</evidence>
<name>A0A564XX38_HYMDI</name>
<feature type="compositionally biased region" description="Polar residues" evidence="2">
    <location>
        <begin position="555"/>
        <end position="570"/>
    </location>
</feature>
<proteinExistence type="predicted"/>
<protein>
    <recommendedName>
        <fullName evidence="6">Gamma-glutamyltransferase</fullName>
    </recommendedName>
</protein>
<gene>
    <name evidence="4" type="ORF">WMSIL1_LOCUS850</name>
</gene>
<dbReference type="Gene3D" id="1.10.246.130">
    <property type="match status" value="1"/>
</dbReference>
<accession>A0A564XX38</accession>
<evidence type="ECO:0000313" key="4">
    <source>
        <dbReference type="EMBL" id="VUZ39605.1"/>
    </source>
</evidence>
<dbReference type="GO" id="GO:0005886">
    <property type="term" value="C:plasma membrane"/>
    <property type="evidence" value="ECO:0007669"/>
    <property type="project" value="TreeGrafter"/>
</dbReference>
<dbReference type="PRINTS" id="PR01210">
    <property type="entry name" value="GGTRANSPTASE"/>
</dbReference>
<evidence type="ECO:0000256" key="1">
    <source>
        <dbReference type="PIRSR" id="PIRSR600101-2"/>
    </source>
</evidence>
<dbReference type="PANTHER" id="PTHR11686">
    <property type="entry name" value="GAMMA GLUTAMYL TRANSPEPTIDASE"/>
    <property type="match status" value="1"/>
</dbReference>
<evidence type="ECO:0000313" key="5">
    <source>
        <dbReference type="Proteomes" id="UP000321570"/>
    </source>
</evidence>
<feature type="region of interest" description="Disordered" evidence="2">
    <location>
        <begin position="551"/>
        <end position="570"/>
    </location>
</feature>